<accession>A0A1G7U6K7</accession>
<sequence>MRKIILYVLGVLLLAGGVLGAKFIIDSKEVPKSASRKTIKTVFVDTVQNSTVPIIIPANGNLLAKRRVELYAEVQGVFDYSAKAFRTGQAYKKGQTLIRIDALEYRASVQSAKSNLYNQITAIMPDLRLDFPEIYPKWQRYLNAFDIKETVPPLPEYDSEKERFFINGRGINTAYYNVKNLEERLLKYKITAPYDGVLIQALVTEGTLIRSGMMLGEFIDPEVYELQVGIAKDYADLLREGGFVSLINKQGTQRYSGKVNRINASIDQATQTVSVFIEVKDSSLKEGMYLKALIEAKKEENAISIDRSLIDDEDNIFVVKDTILKRLKVKPVYFSDEQVVVKGIPEGELILAKQVPGAFSGMRVEVIRGNNSEDQPQEDSKAEKESIQE</sequence>
<protein>
    <submittedName>
        <fullName evidence="3">Multidrug efflux pump subunit AcrA (Membrane-fusion protein)</fullName>
    </submittedName>
</protein>
<dbReference type="Gene3D" id="2.40.50.100">
    <property type="match status" value="1"/>
</dbReference>
<dbReference type="RefSeq" id="WP_093364638.1">
    <property type="nucleotide sequence ID" value="NZ_FNCW01000001.1"/>
</dbReference>
<feature type="compositionally biased region" description="Basic and acidic residues" evidence="1">
    <location>
        <begin position="378"/>
        <end position="389"/>
    </location>
</feature>
<evidence type="ECO:0000256" key="1">
    <source>
        <dbReference type="SAM" id="MobiDB-lite"/>
    </source>
</evidence>
<organism evidence="3 4">
    <name type="scientific">Psychroflexus sediminis</name>
    <dbReference type="NCBI Taxonomy" id="470826"/>
    <lineage>
        <taxon>Bacteria</taxon>
        <taxon>Pseudomonadati</taxon>
        <taxon>Bacteroidota</taxon>
        <taxon>Flavobacteriia</taxon>
        <taxon>Flavobacteriales</taxon>
        <taxon>Flavobacteriaceae</taxon>
        <taxon>Psychroflexus</taxon>
    </lineage>
</organism>
<dbReference type="Gene3D" id="1.10.287.470">
    <property type="entry name" value="Helix hairpin bin"/>
    <property type="match status" value="1"/>
</dbReference>
<feature type="region of interest" description="Disordered" evidence="1">
    <location>
        <begin position="368"/>
        <end position="389"/>
    </location>
</feature>
<evidence type="ECO:0000313" key="4">
    <source>
        <dbReference type="Proteomes" id="UP000199296"/>
    </source>
</evidence>
<dbReference type="AlphaFoldDB" id="A0A1G7U6K7"/>
<dbReference type="STRING" id="470826.SAMN04488027_101280"/>
<dbReference type="Gene3D" id="2.40.30.170">
    <property type="match status" value="1"/>
</dbReference>
<proteinExistence type="predicted"/>
<dbReference type="Proteomes" id="UP000199296">
    <property type="component" value="Unassembled WGS sequence"/>
</dbReference>
<dbReference type="OrthoDB" id="1114717at2"/>
<dbReference type="GO" id="GO:1990281">
    <property type="term" value="C:efflux pump complex"/>
    <property type="evidence" value="ECO:0007669"/>
    <property type="project" value="TreeGrafter"/>
</dbReference>
<name>A0A1G7U6K7_9FLAO</name>
<reference evidence="3 4" key="1">
    <citation type="submission" date="2016-10" db="EMBL/GenBank/DDBJ databases">
        <authorList>
            <person name="de Groot N.N."/>
        </authorList>
    </citation>
    <scope>NUCLEOTIDE SEQUENCE [LARGE SCALE GENOMIC DNA]</scope>
    <source>
        <strain evidence="3 4">DSM 19803</strain>
    </source>
</reference>
<evidence type="ECO:0000313" key="3">
    <source>
        <dbReference type="EMBL" id="SDG42911.1"/>
    </source>
</evidence>
<dbReference type="InterPro" id="IPR058625">
    <property type="entry name" value="MdtA-like_BSH"/>
</dbReference>
<dbReference type="PANTHER" id="PTHR30469">
    <property type="entry name" value="MULTIDRUG RESISTANCE PROTEIN MDTA"/>
    <property type="match status" value="1"/>
</dbReference>
<dbReference type="Gene3D" id="2.40.420.20">
    <property type="match status" value="1"/>
</dbReference>
<dbReference type="PANTHER" id="PTHR30469:SF15">
    <property type="entry name" value="HLYD FAMILY OF SECRETION PROTEINS"/>
    <property type="match status" value="1"/>
</dbReference>
<gene>
    <name evidence="3" type="ORF">SAMN04488027_101280</name>
</gene>
<dbReference type="GO" id="GO:0015562">
    <property type="term" value="F:efflux transmembrane transporter activity"/>
    <property type="evidence" value="ECO:0007669"/>
    <property type="project" value="TreeGrafter"/>
</dbReference>
<keyword evidence="4" id="KW-1185">Reference proteome</keyword>
<evidence type="ECO:0000259" key="2">
    <source>
        <dbReference type="Pfam" id="PF25917"/>
    </source>
</evidence>
<dbReference type="EMBL" id="FNCW01000001">
    <property type="protein sequence ID" value="SDG42911.1"/>
    <property type="molecule type" value="Genomic_DNA"/>
</dbReference>
<feature type="domain" description="Multidrug resistance protein MdtA-like barrel-sandwich hybrid" evidence="2">
    <location>
        <begin position="67"/>
        <end position="213"/>
    </location>
</feature>
<dbReference type="Pfam" id="PF25917">
    <property type="entry name" value="BSH_RND"/>
    <property type="match status" value="1"/>
</dbReference>
<dbReference type="SUPFAM" id="SSF111369">
    <property type="entry name" value="HlyD-like secretion proteins"/>
    <property type="match status" value="1"/>
</dbReference>